<evidence type="ECO:0000256" key="4">
    <source>
        <dbReference type="ARBA" id="ARBA00023004"/>
    </source>
</evidence>
<evidence type="ECO:0000313" key="7">
    <source>
        <dbReference type="Proteomes" id="UP000283589"/>
    </source>
</evidence>
<dbReference type="RefSeq" id="WP_118259939.1">
    <property type="nucleotide sequence ID" value="NZ_CALBWO010000029.1"/>
</dbReference>
<protein>
    <submittedName>
        <fullName evidence="6">CoB--CoM heterodisulfide reductase iron-sulfur subunit A family protein</fullName>
    </submittedName>
</protein>
<evidence type="ECO:0000256" key="2">
    <source>
        <dbReference type="ARBA" id="ARBA00022723"/>
    </source>
</evidence>
<sequence>MAKVIIIGGGPAGCEAAHQLASQGIDVELVEKNNETGGNLNNWYQLFPDRKFAKDLNDILKQNLNHPKIQLHLGMEPRKIEKNKEGKFLVPLSDGSLLEGDSLLVSTGFKIFDARRKEEYGYGIYENVITSVELENMFYNHSIKMANGNTPKRIGIIHCVGSRDEKVCNYHCSKLCCITGVKQAIELRELLPDTEIFCFYMDMRMFGPGYEEMYRDAQEKYNIKFVRGRLSEAAENLNKQLQIKVEDTLVGKPLRMTLDMMILLVGMESSEGSRQMADTLGLNLAPNGFIKSQDPHYRNNNTNVEGVFVAGCGSAPMNLTDTLADARSAAMNIIEYVKLKKIL</sequence>
<dbReference type="GO" id="GO:0051539">
    <property type="term" value="F:4 iron, 4 sulfur cluster binding"/>
    <property type="evidence" value="ECO:0007669"/>
    <property type="project" value="UniProtKB-KW"/>
</dbReference>
<keyword evidence="2" id="KW-0479">Metal-binding</keyword>
<dbReference type="Proteomes" id="UP000283589">
    <property type="component" value="Unassembled WGS sequence"/>
</dbReference>
<dbReference type="SUPFAM" id="SSF51905">
    <property type="entry name" value="FAD/NAD(P)-binding domain"/>
    <property type="match status" value="1"/>
</dbReference>
<evidence type="ECO:0000313" key="6">
    <source>
        <dbReference type="EMBL" id="RGV34336.1"/>
    </source>
</evidence>
<proteinExistence type="predicted"/>
<gene>
    <name evidence="6" type="ORF">DWW18_08460</name>
</gene>
<dbReference type="PANTHER" id="PTHR43498:SF1">
    <property type="entry name" value="COB--COM HETERODISULFIDE REDUCTASE IRON-SULFUR SUBUNIT A"/>
    <property type="match status" value="1"/>
</dbReference>
<keyword evidence="5" id="KW-0411">Iron-sulfur</keyword>
<evidence type="ECO:0000256" key="3">
    <source>
        <dbReference type="ARBA" id="ARBA00023002"/>
    </source>
</evidence>
<dbReference type="STRING" id="1121130.GCA_000519105_02242"/>
<dbReference type="Gene3D" id="3.50.50.60">
    <property type="entry name" value="FAD/NAD(P)-binding domain"/>
    <property type="match status" value="1"/>
</dbReference>
<dbReference type="PANTHER" id="PTHR43498">
    <property type="entry name" value="FERREDOXIN:COB-COM HETERODISULFIDE REDUCTASE SUBUNIT A"/>
    <property type="match status" value="1"/>
</dbReference>
<organism evidence="6 7">
    <name type="scientific">Butyricimonas virosa</name>
    <dbReference type="NCBI Taxonomy" id="544645"/>
    <lineage>
        <taxon>Bacteria</taxon>
        <taxon>Pseudomonadati</taxon>
        <taxon>Bacteroidota</taxon>
        <taxon>Bacteroidia</taxon>
        <taxon>Bacteroidales</taxon>
        <taxon>Odoribacteraceae</taxon>
        <taxon>Butyricimonas</taxon>
    </lineage>
</organism>
<dbReference type="AlphaFoldDB" id="A0A412X1F5"/>
<dbReference type="GO" id="GO:0016491">
    <property type="term" value="F:oxidoreductase activity"/>
    <property type="evidence" value="ECO:0007669"/>
    <property type="project" value="UniProtKB-KW"/>
</dbReference>
<keyword evidence="4" id="KW-0408">Iron</keyword>
<dbReference type="Gene3D" id="3.40.50.720">
    <property type="entry name" value="NAD(P)-binding Rossmann-like Domain"/>
    <property type="match status" value="1"/>
</dbReference>
<dbReference type="EMBL" id="QRZA01000008">
    <property type="protein sequence ID" value="RGV34336.1"/>
    <property type="molecule type" value="Genomic_DNA"/>
</dbReference>
<reference evidence="6 7" key="1">
    <citation type="submission" date="2018-08" db="EMBL/GenBank/DDBJ databases">
        <title>A genome reference for cultivated species of the human gut microbiota.</title>
        <authorList>
            <person name="Zou Y."/>
            <person name="Xue W."/>
            <person name="Luo G."/>
        </authorList>
    </citation>
    <scope>NUCLEOTIDE SEQUENCE [LARGE SCALE GENOMIC DNA]</scope>
    <source>
        <strain evidence="6 7">AF14-49</strain>
    </source>
</reference>
<dbReference type="Pfam" id="PF13450">
    <property type="entry name" value="NAD_binding_8"/>
    <property type="match status" value="1"/>
</dbReference>
<evidence type="ECO:0000256" key="5">
    <source>
        <dbReference type="ARBA" id="ARBA00023014"/>
    </source>
</evidence>
<dbReference type="PRINTS" id="PR00411">
    <property type="entry name" value="PNDRDTASEI"/>
</dbReference>
<comment type="caution">
    <text evidence="6">The sequence shown here is derived from an EMBL/GenBank/DDBJ whole genome shotgun (WGS) entry which is preliminary data.</text>
</comment>
<keyword evidence="1" id="KW-0004">4Fe-4S</keyword>
<evidence type="ECO:0000256" key="1">
    <source>
        <dbReference type="ARBA" id="ARBA00022485"/>
    </source>
</evidence>
<dbReference type="GO" id="GO:0046872">
    <property type="term" value="F:metal ion binding"/>
    <property type="evidence" value="ECO:0007669"/>
    <property type="project" value="UniProtKB-KW"/>
</dbReference>
<accession>A0A412X1F5</accession>
<dbReference type="InterPro" id="IPR036188">
    <property type="entry name" value="FAD/NAD-bd_sf"/>
</dbReference>
<keyword evidence="3" id="KW-0560">Oxidoreductase</keyword>
<dbReference type="InterPro" id="IPR039650">
    <property type="entry name" value="HdrA-like"/>
</dbReference>
<name>A0A412X1F5_9BACT</name>